<proteinExistence type="predicted"/>
<sequence>MKQMKIDIIDNGYILSYVDSAVLREAPQAVVKYFADIDQLYTYLKKELRM</sequence>
<accession>A0A9E2BH25</accession>
<organism evidence="1 2">
    <name type="scientific">Psychracetigena formicireducens</name>
    <dbReference type="NCBI Taxonomy" id="2986056"/>
    <lineage>
        <taxon>Bacteria</taxon>
        <taxon>Bacillati</taxon>
        <taxon>Candidatus Lithacetigenota</taxon>
        <taxon>Candidatus Psychracetigena</taxon>
    </lineage>
</organism>
<gene>
    <name evidence="1" type="ORF">DDT42_01301</name>
</gene>
<protein>
    <submittedName>
        <fullName evidence="1">Uncharacterized protein</fullName>
    </submittedName>
</protein>
<reference evidence="1 2" key="1">
    <citation type="journal article" date="2021" name="bioRxiv">
        <title>Unique metabolic strategies in Hadean analogues reveal hints for primordial physiology.</title>
        <authorList>
            <person name="Nobu M.K."/>
            <person name="Nakai R."/>
            <person name="Tamazawa S."/>
            <person name="Mori H."/>
            <person name="Toyoda A."/>
            <person name="Ijiri A."/>
            <person name="Suzuki S."/>
            <person name="Kurokawa K."/>
            <person name="Kamagata Y."/>
            <person name="Tamaki H."/>
        </authorList>
    </citation>
    <scope>NUCLEOTIDE SEQUENCE [LARGE SCALE GENOMIC DNA]</scope>
    <source>
        <strain evidence="1">BS525</strain>
    </source>
</reference>
<dbReference type="Proteomes" id="UP000811545">
    <property type="component" value="Unassembled WGS sequence"/>
</dbReference>
<dbReference type="AlphaFoldDB" id="A0A9E2BH25"/>
<evidence type="ECO:0000313" key="1">
    <source>
        <dbReference type="EMBL" id="MBT9145430.1"/>
    </source>
</evidence>
<name>A0A9E2BH25_PSYF1</name>
<evidence type="ECO:0000313" key="2">
    <source>
        <dbReference type="Proteomes" id="UP000811545"/>
    </source>
</evidence>
<dbReference type="EMBL" id="QLTW01000091">
    <property type="protein sequence ID" value="MBT9145430.1"/>
    <property type="molecule type" value="Genomic_DNA"/>
</dbReference>
<comment type="caution">
    <text evidence="1">The sequence shown here is derived from an EMBL/GenBank/DDBJ whole genome shotgun (WGS) entry which is preliminary data.</text>
</comment>